<evidence type="ECO:0000256" key="2">
    <source>
        <dbReference type="ARBA" id="ARBA00023002"/>
    </source>
</evidence>
<dbReference type="Gene3D" id="3.40.50.720">
    <property type="entry name" value="NAD(P)-binding Rossmann-like Domain"/>
    <property type="match status" value="1"/>
</dbReference>
<dbReference type="Pfam" id="PF00208">
    <property type="entry name" value="ELFV_dehydrog"/>
    <property type="match status" value="1"/>
</dbReference>
<proteinExistence type="inferred from homology"/>
<evidence type="ECO:0000256" key="1">
    <source>
        <dbReference type="ARBA" id="ARBA00006382"/>
    </source>
</evidence>
<gene>
    <name evidence="5" type="ORF">CYCCA115_LOCUS20087</name>
</gene>
<evidence type="ECO:0000313" key="5">
    <source>
        <dbReference type="EMBL" id="CAJ1963275.1"/>
    </source>
</evidence>
<reference evidence="5" key="1">
    <citation type="submission" date="2023-08" db="EMBL/GenBank/DDBJ databases">
        <authorList>
            <person name="Audoor S."/>
            <person name="Bilcke G."/>
        </authorList>
    </citation>
    <scope>NUCLEOTIDE SEQUENCE</scope>
</reference>
<keyword evidence="2" id="KW-0560">Oxidoreductase</keyword>
<dbReference type="SUPFAM" id="SSF51735">
    <property type="entry name" value="NAD(P)-binding Rossmann-fold domains"/>
    <property type="match status" value="1"/>
</dbReference>
<dbReference type="PANTHER" id="PTHR11606:SF39">
    <property type="entry name" value="GLUTAMATE_PHENYLALANINE_LEUCINE_VALINE_L-TRYPTOPHAN DEHYDROGENASE C-TERMINAL DOMAIN-CONTAINING PROTEIN"/>
    <property type="match status" value="1"/>
</dbReference>
<dbReference type="InterPro" id="IPR036291">
    <property type="entry name" value="NAD(P)-bd_dom_sf"/>
</dbReference>
<feature type="compositionally biased region" description="Low complexity" evidence="3">
    <location>
        <begin position="34"/>
        <end position="48"/>
    </location>
</feature>
<keyword evidence="6" id="KW-1185">Reference proteome</keyword>
<feature type="compositionally biased region" description="Low complexity" evidence="3">
    <location>
        <begin position="62"/>
        <end position="75"/>
    </location>
</feature>
<dbReference type="Proteomes" id="UP001295423">
    <property type="component" value="Unassembled WGS sequence"/>
</dbReference>
<dbReference type="GO" id="GO:0004352">
    <property type="term" value="F:glutamate dehydrogenase (NAD+) activity"/>
    <property type="evidence" value="ECO:0007669"/>
    <property type="project" value="TreeGrafter"/>
</dbReference>
<dbReference type="EMBL" id="CAKOGP040002136">
    <property type="protein sequence ID" value="CAJ1963275.1"/>
    <property type="molecule type" value="Genomic_DNA"/>
</dbReference>
<dbReference type="AlphaFoldDB" id="A0AAD2JMA4"/>
<dbReference type="InterPro" id="IPR006096">
    <property type="entry name" value="Glu/Leu/Phe/Val/Trp_DH_C"/>
</dbReference>
<sequence length="1130" mass="126142">MRQLLRAVPSTLWKRNHPTTGNTHSRLVLSSSLTTTPATTTTTPATTTCRWLSSSSDDDSNKNNNNNNNHNNNNNEKTMSAATIIPGSTGSAYGSLGDTYPQQLYNAPATAWQAERNADVQRVTQNAMIYELTQQQASTIQNVVPWFLEHMPASYFRQVPEQFRMDHIKAIASIRDANMDLYLNLKSHSHDGRVIYTFIRPGTQPGTLLSMVDELPFDEEKPLSRLHAFSALDDSMSLNMFVYGNKQFHEARPIDSPAMHDILELAAQVQAGTSSTNIAPNPIFEQDALLQYLQKCSDNYLNIISRMPTRFLQQRLLFEQVSGTEGCEVSIEDAAHEGKKHYWVDVAVANTIPQVALQHTCRLLYVQNFDVKRARLDVIDDGDNGSVTLLRLLVEQPDEAGMDTEHLCQEIKRSKWLDNTTMDLIFDTYPWLGVKRGEIITGMCSLMHSIFAKENPLVYSKGNIMEMMTHRRTIAHASKIADLFLDRFHPDETQRCSDDVALAARIQEIQTGIESDVENSVKIQLLNKMLDIVKHTYKTNVYMQNRYALGFRLDPSIMEPNPTEDKIYEEVPYGILFVHGRRFNGYHVRFRDIARGGMRLVTPATVEQYALESARQFDEAYGLAFAQQLKNKDIPEGGSKAVCLIDTNNLNLTAHSKNFVMRKSVKAFTDTVLDLVVDTEETRTNIVDYWGKKEVLYLGPDEQVIPEDINWIIQQAGRRGYATPAAFMSSKPKAGINHKEFGVTSEGVNVYLDVALRRTLGIDPTKDSFSVKLTGGPDGDVGGNEIKILIREYGECVKILGVADHSGCAEDPNGLDHAELVRLVDEVLPIANFNAKKLSEEGDLHLVDSEQGVKARNSMHNRIVADAFLPCGGRPNTIDISNYKQFLIPGTGKPSSRLIVEGANLFTTEAARKALYEDAGVVIVKDSSANKGGVITSSYEIISAMLLSEETFYANKKQIVEEVLSKLRNLAKLEAELLFREGDVYGAPLPEVSKIISNSINTATDALSAALDTLSEDDRDQLLPLFRAHLPKTIADLAFDEVEQKVPEQYIKNAIASSLASKMVYKEGTKFIDAQPKEKLASVALKYIRKEKEVALLMDSLRDVDMPDEKKQEILRLLDAGGARTALNFA</sequence>
<dbReference type="GO" id="GO:0006538">
    <property type="term" value="P:L-glutamate catabolic process"/>
    <property type="evidence" value="ECO:0007669"/>
    <property type="project" value="TreeGrafter"/>
</dbReference>
<dbReference type="SUPFAM" id="SSF53223">
    <property type="entry name" value="Aminoacid dehydrogenase-like, N-terminal domain"/>
    <property type="match status" value="1"/>
</dbReference>
<evidence type="ECO:0000313" key="6">
    <source>
        <dbReference type="Proteomes" id="UP001295423"/>
    </source>
</evidence>
<comment type="similarity">
    <text evidence="1">Belongs to the Glu/Leu/Phe/Val dehydrogenases family.</text>
</comment>
<feature type="compositionally biased region" description="Polar residues" evidence="3">
    <location>
        <begin position="18"/>
        <end position="33"/>
    </location>
</feature>
<comment type="caution">
    <text evidence="5">The sequence shown here is derived from an EMBL/GenBank/DDBJ whole genome shotgun (WGS) entry which is preliminary data.</text>
</comment>
<feature type="region of interest" description="Disordered" evidence="3">
    <location>
        <begin position="1"/>
        <end position="77"/>
    </location>
</feature>
<accession>A0AAD2JMA4</accession>
<protein>
    <recommendedName>
        <fullName evidence="4">Glutamate/phenylalanine/leucine/valine/L-tryptophan dehydrogenase C-terminal domain-containing protein</fullName>
    </recommendedName>
</protein>
<dbReference type="InterPro" id="IPR046346">
    <property type="entry name" value="Aminoacid_DH-like_N_sf"/>
</dbReference>
<name>A0AAD2JMA4_9STRA</name>
<evidence type="ECO:0000259" key="4">
    <source>
        <dbReference type="SMART" id="SM00839"/>
    </source>
</evidence>
<dbReference type="SMART" id="SM00839">
    <property type="entry name" value="ELFV_dehydrog"/>
    <property type="match status" value="1"/>
</dbReference>
<dbReference type="GO" id="GO:0005739">
    <property type="term" value="C:mitochondrion"/>
    <property type="evidence" value="ECO:0007669"/>
    <property type="project" value="TreeGrafter"/>
</dbReference>
<dbReference type="PANTHER" id="PTHR11606">
    <property type="entry name" value="GLUTAMATE DEHYDROGENASE"/>
    <property type="match status" value="1"/>
</dbReference>
<evidence type="ECO:0000256" key="3">
    <source>
        <dbReference type="SAM" id="MobiDB-lite"/>
    </source>
</evidence>
<organism evidence="5 6">
    <name type="scientific">Cylindrotheca closterium</name>
    <dbReference type="NCBI Taxonomy" id="2856"/>
    <lineage>
        <taxon>Eukaryota</taxon>
        <taxon>Sar</taxon>
        <taxon>Stramenopiles</taxon>
        <taxon>Ochrophyta</taxon>
        <taxon>Bacillariophyta</taxon>
        <taxon>Bacillariophyceae</taxon>
        <taxon>Bacillariophycidae</taxon>
        <taxon>Bacillariales</taxon>
        <taxon>Bacillariaceae</taxon>
        <taxon>Cylindrotheca</taxon>
    </lineage>
</organism>
<feature type="domain" description="Glutamate/phenylalanine/leucine/valine/L-tryptophan dehydrogenase C-terminal" evidence="4">
    <location>
        <begin position="735"/>
        <end position="986"/>
    </location>
</feature>